<accession>A0ABR1K7E1</accession>
<sequence length="494" mass="56100">MSPGTISSDSPSISGMGNCCFDRLPDELVSVIAGLCVGREPYLRISVTRRQRFEEPPSAVNHLSLVDKRFRQITLPILFCCVKFSFCRGYRPQGAVNPQEPLDFQQRLKQYAHTAQFIRHVKFTTYYISGSQSNQIQILAFVSDVIRTCPKLERLELLRLHDSELEKDYVSSFLAAFNEHPNPNFRAVISRSYDHRTLPTTISLSRITFRCLDSVDTYLLDLLRRGVHVEEVSFCAEGCHRWTYPGLRSINKWEIVISPQMFHEFVSRHPLLDIVTVPEDMPLLVHESFPWSTKALSDVLSHYACTLGTTTAVRQKTAEWQIDSTSVSLMVSSSEELPDMLISLGKAFPGLHHIKLEVNLKSGDEFGLVLDTSDLINLLATSFSKAWSIHLGQFVLTNLIRTWQPHVVLGSHVYSFSEVVTQACLPFCKALAQLPHLRKIGLVVPPDLVSEEDYATFQVNRQVRENGGVDIEIEQEDPSQWLSAEDLREERNYS</sequence>
<gene>
    <name evidence="1" type="ORF">VKT23_001197</name>
</gene>
<evidence type="ECO:0008006" key="3">
    <source>
        <dbReference type="Google" id="ProtNLM"/>
    </source>
</evidence>
<name>A0ABR1K7E1_9AGAR</name>
<proteinExistence type="predicted"/>
<organism evidence="1 2">
    <name type="scientific">Marasmiellus scandens</name>
    <dbReference type="NCBI Taxonomy" id="2682957"/>
    <lineage>
        <taxon>Eukaryota</taxon>
        <taxon>Fungi</taxon>
        <taxon>Dikarya</taxon>
        <taxon>Basidiomycota</taxon>
        <taxon>Agaricomycotina</taxon>
        <taxon>Agaricomycetes</taxon>
        <taxon>Agaricomycetidae</taxon>
        <taxon>Agaricales</taxon>
        <taxon>Marasmiineae</taxon>
        <taxon>Omphalotaceae</taxon>
        <taxon>Marasmiellus</taxon>
    </lineage>
</organism>
<protein>
    <recommendedName>
        <fullName evidence="3">F-box domain-containing protein</fullName>
    </recommendedName>
</protein>
<evidence type="ECO:0000313" key="1">
    <source>
        <dbReference type="EMBL" id="KAK7473097.1"/>
    </source>
</evidence>
<reference evidence="1 2" key="1">
    <citation type="submission" date="2024-01" db="EMBL/GenBank/DDBJ databases">
        <title>A draft genome for the cacao thread blight pathogen Marasmiellus scandens.</title>
        <authorList>
            <person name="Baruah I.K."/>
            <person name="Leung J."/>
            <person name="Bukari Y."/>
            <person name="Amoako-Attah I."/>
            <person name="Meinhardt L.W."/>
            <person name="Bailey B.A."/>
            <person name="Cohen S.P."/>
        </authorList>
    </citation>
    <scope>NUCLEOTIDE SEQUENCE [LARGE SCALE GENOMIC DNA]</scope>
    <source>
        <strain evidence="1 2">GH-19</strain>
    </source>
</reference>
<comment type="caution">
    <text evidence="1">The sequence shown here is derived from an EMBL/GenBank/DDBJ whole genome shotgun (WGS) entry which is preliminary data.</text>
</comment>
<dbReference type="EMBL" id="JBANRG010000001">
    <property type="protein sequence ID" value="KAK7473097.1"/>
    <property type="molecule type" value="Genomic_DNA"/>
</dbReference>
<dbReference type="Proteomes" id="UP001498398">
    <property type="component" value="Unassembled WGS sequence"/>
</dbReference>
<evidence type="ECO:0000313" key="2">
    <source>
        <dbReference type="Proteomes" id="UP001498398"/>
    </source>
</evidence>
<keyword evidence="2" id="KW-1185">Reference proteome</keyword>